<organism evidence="2 3">
    <name type="scientific">Emericellopsis atlantica</name>
    <dbReference type="NCBI Taxonomy" id="2614577"/>
    <lineage>
        <taxon>Eukaryota</taxon>
        <taxon>Fungi</taxon>
        <taxon>Dikarya</taxon>
        <taxon>Ascomycota</taxon>
        <taxon>Pezizomycotina</taxon>
        <taxon>Sordariomycetes</taxon>
        <taxon>Hypocreomycetidae</taxon>
        <taxon>Hypocreales</taxon>
        <taxon>Bionectriaceae</taxon>
        <taxon>Emericellopsis</taxon>
    </lineage>
</organism>
<proteinExistence type="predicted"/>
<feature type="region of interest" description="Disordered" evidence="1">
    <location>
        <begin position="1"/>
        <end position="52"/>
    </location>
</feature>
<evidence type="ECO:0000313" key="2">
    <source>
        <dbReference type="EMBL" id="KAG9259263.1"/>
    </source>
</evidence>
<dbReference type="AlphaFoldDB" id="A0A9P7ZYE2"/>
<comment type="caution">
    <text evidence="2">The sequence shown here is derived from an EMBL/GenBank/DDBJ whole genome shotgun (WGS) entry which is preliminary data.</text>
</comment>
<dbReference type="GeneID" id="70290056"/>
<dbReference type="RefSeq" id="XP_046123187.1">
    <property type="nucleotide sequence ID" value="XM_046259153.1"/>
</dbReference>
<gene>
    <name evidence="2" type="ORF">F5Z01DRAFT_33386</name>
</gene>
<protein>
    <submittedName>
        <fullName evidence="2">Uncharacterized protein</fullName>
    </submittedName>
</protein>
<dbReference type="EMBL" id="MU251242">
    <property type="protein sequence ID" value="KAG9259263.1"/>
    <property type="molecule type" value="Genomic_DNA"/>
</dbReference>
<evidence type="ECO:0000256" key="1">
    <source>
        <dbReference type="SAM" id="MobiDB-lite"/>
    </source>
</evidence>
<sequence>MDSSGGFGSINLTAFTEERQGVSDGRLSPWDDDEEAIPDASDVSAFSGNARDDGRGDLVAKLECSSFLEELGQEMTSSYAAQAGVKASGLLPEVPNEDIALGGGNNDVEGEDSQSPAHDGGSLVEPSHETSDTIGGSGIPTLIGDLCSSPLTARPTTPVHLYQSHKSLYRTPLYHPGINVLFMNKRNVWVHQPPRPSALDFWQVHDTMKEEGELMLLRTEASLRHLSHSCAH</sequence>
<dbReference type="Proteomes" id="UP000887229">
    <property type="component" value="Unassembled WGS sequence"/>
</dbReference>
<name>A0A9P7ZYE2_9HYPO</name>
<reference evidence="2" key="1">
    <citation type="journal article" date="2021" name="IMA Fungus">
        <title>Genomic characterization of three marine fungi, including Emericellopsis atlantica sp. nov. with signatures of a generalist lifestyle and marine biomass degradation.</title>
        <authorList>
            <person name="Hagestad O.C."/>
            <person name="Hou L."/>
            <person name="Andersen J.H."/>
            <person name="Hansen E.H."/>
            <person name="Altermark B."/>
            <person name="Li C."/>
            <person name="Kuhnert E."/>
            <person name="Cox R.J."/>
            <person name="Crous P.W."/>
            <person name="Spatafora J.W."/>
            <person name="Lail K."/>
            <person name="Amirebrahimi M."/>
            <person name="Lipzen A."/>
            <person name="Pangilinan J."/>
            <person name="Andreopoulos W."/>
            <person name="Hayes R.D."/>
            <person name="Ng V."/>
            <person name="Grigoriev I.V."/>
            <person name="Jackson S.A."/>
            <person name="Sutton T.D.S."/>
            <person name="Dobson A.D.W."/>
            <person name="Rama T."/>
        </authorList>
    </citation>
    <scope>NUCLEOTIDE SEQUENCE</scope>
    <source>
        <strain evidence="2">TS7</strain>
    </source>
</reference>
<feature type="region of interest" description="Disordered" evidence="1">
    <location>
        <begin position="96"/>
        <end position="136"/>
    </location>
</feature>
<evidence type="ECO:0000313" key="3">
    <source>
        <dbReference type="Proteomes" id="UP000887229"/>
    </source>
</evidence>
<accession>A0A9P7ZYE2</accession>
<keyword evidence="3" id="KW-1185">Reference proteome</keyword>